<comment type="caution">
    <text evidence="1">The sequence shown here is derived from an EMBL/GenBank/DDBJ whole genome shotgun (WGS) entry which is preliminary data.</text>
</comment>
<dbReference type="RefSeq" id="WP_267911787.1">
    <property type="nucleotide sequence ID" value="NZ_JBHRWR010000041.1"/>
</dbReference>
<accession>A0ABV7SLY3</accession>
<evidence type="ECO:0000313" key="1">
    <source>
        <dbReference type="EMBL" id="MFC3577994.1"/>
    </source>
</evidence>
<keyword evidence="2" id="KW-1185">Reference proteome</keyword>
<name>A0ABV7SLY3_9ACTN</name>
<dbReference type="EMBL" id="JBHRWR010000041">
    <property type="protein sequence ID" value="MFC3577994.1"/>
    <property type="molecule type" value="Genomic_DNA"/>
</dbReference>
<gene>
    <name evidence="1" type="ORF">ACFOZ0_33005</name>
</gene>
<reference evidence="2" key="1">
    <citation type="journal article" date="2019" name="Int. J. Syst. Evol. Microbiol.">
        <title>The Global Catalogue of Microorganisms (GCM) 10K type strain sequencing project: providing services to taxonomists for standard genome sequencing and annotation.</title>
        <authorList>
            <consortium name="The Broad Institute Genomics Platform"/>
            <consortium name="The Broad Institute Genome Sequencing Center for Infectious Disease"/>
            <person name="Wu L."/>
            <person name="Ma J."/>
        </authorList>
    </citation>
    <scope>NUCLEOTIDE SEQUENCE [LARGE SCALE GENOMIC DNA]</scope>
    <source>
        <strain evidence="2">CGMCC 4.7035</strain>
    </source>
</reference>
<sequence length="42" mass="4378">MTRTSTVHELPADPGIVLGVYLDVLAAGTVRVSDAIKVQQVG</sequence>
<organism evidence="1 2">
    <name type="scientific">Streptomyces yaanensis</name>
    <dbReference type="NCBI Taxonomy" id="1142239"/>
    <lineage>
        <taxon>Bacteria</taxon>
        <taxon>Bacillati</taxon>
        <taxon>Actinomycetota</taxon>
        <taxon>Actinomycetes</taxon>
        <taxon>Kitasatosporales</taxon>
        <taxon>Streptomycetaceae</taxon>
        <taxon>Streptomyces</taxon>
    </lineage>
</organism>
<protein>
    <submittedName>
        <fullName evidence="1">Uncharacterized protein</fullName>
    </submittedName>
</protein>
<proteinExistence type="predicted"/>
<dbReference type="Proteomes" id="UP001595701">
    <property type="component" value="Unassembled WGS sequence"/>
</dbReference>
<evidence type="ECO:0000313" key="2">
    <source>
        <dbReference type="Proteomes" id="UP001595701"/>
    </source>
</evidence>